<dbReference type="EMBL" id="LNKT01000067">
    <property type="protein sequence ID" value="KYJ85793.1"/>
    <property type="molecule type" value="Genomic_DNA"/>
</dbReference>
<evidence type="ECO:0000313" key="2">
    <source>
        <dbReference type="Proteomes" id="UP000075359"/>
    </source>
</evidence>
<evidence type="ECO:0008006" key="3">
    <source>
        <dbReference type="Google" id="ProtNLM"/>
    </source>
</evidence>
<dbReference type="STRING" id="1630136.AS592_03375"/>
<dbReference type="Proteomes" id="UP000075359">
    <property type="component" value="Unassembled WGS sequence"/>
</dbReference>
<gene>
    <name evidence="1" type="ORF">AS592_03375</name>
</gene>
<keyword evidence="2" id="KW-1185">Reference proteome</keyword>
<proteinExistence type="predicted"/>
<dbReference type="AlphaFoldDB" id="A0A151CEW1"/>
<dbReference type="RefSeq" id="WP_067332246.1">
    <property type="nucleotide sequence ID" value="NZ_LNKT01000067.1"/>
</dbReference>
<protein>
    <recommendedName>
        <fullName evidence="3">Cytochrome c domain-containing protein</fullName>
    </recommendedName>
</protein>
<sequence length="123" mass="14432">MAKIVFIFLAVFFILWGEEHTVETSLQKECLQCHIQQKIPSERIYRRYLIKYSSKALIREKIFTYLKAPTVEASIMPSPFFKKFPLKKKSELDDAALKQLVNAYIEHFDIDGKIYIVPEKSAE</sequence>
<name>A0A151CEW1_9BACT</name>
<accession>A0A151CEW1</accession>
<reference evidence="1 2" key="1">
    <citation type="submission" date="2015-11" db="EMBL/GenBank/DDBJ databases">
        <title>Draft genome of Sulfurovum riftiae 1812E, a member of the Epsilonproteobacteria isolated from the tube of the deep-sea hydrothermal vent tubewom Riftia pachyptila.</title>
        <authorList>
            <person name="Vetriani C."/>
            <person name="Giovannelli D."/>
        </authorList>
    </citation>
    <scope>NUCLEOTIDE SEQUENCE [LARGE SCALE GENOMIC DNA]</scope>
    <source>
        <strain evidence="1 2">1812E</strain>
    </source>
</reference>
<dbReference type="OrthoDB" id="5372973at2"/>
<evidence type="ECO:0000313" key="1">
    <source>
        <dbReference type="EMBL" id="KYJ85793.1"/>
    </source>
</evidence>
<organism evidence="1 2">
    <name type="scientific">Sulfurovum riftiae</name>
    <dbReference type="NCBI Taxonomy" id="1630136"/>
    <lineage>
        <taxon>Bacteria</taxon>
        <taxon>Pseudomonadati</taxon>
        <taxon>Campylobacterota</taxon>
        <taxon>Epsilonproteobacteria</taxon>
        <taxon>Campylobacterales</taxon>
        <taxon>Sulfurovaceae</taxon>
        <taxon>Sulfurovum</taxon>
    </lineage>
</organism>
<comment type="caution">
    <text evidence="1">The sequence shown here is derived from an EMBL/GenBank/DDBJ whole genome shotgun (WGS) entry which is preliminary data.</text>
</comment>